<dbReference type="SUPFAM" id="SSF53474">
    <property type="entry name" value="alpha/beta-Hydrolases"/>
    <property type="match status" value="1"/>
</dbReference>
<comment type="caution">
    <text evidence="2">The sequence shown here is derived from an EMBL/GenBank/DDBJ whole genome shotgun (WGS) entry which is preliminary data.</text>
</comment>
<dbReference type="PRINTS" id="PR00111">
    <property type="entry name" value="ABHYDROLASE"/>
</dbReference>
<dbReference type="PANTHER" id="PTHR46438">
    <property type="entry name" value="ALPHA/BETA-HYDROLASES SUPERFAMILY PROTEIN"/>
    <property type="match status" value="1"/>
</dbReference>
<dbReference type="Pfam" id="PF00561">
    <property type="entry name" value="Abhydrolase_1"/>
    <property type="match status" value="2"/>
</dbReference>
<reference evidence="2 3" key="2">
    <citation type="submission" date="2017-09" db="EMBL/GenBank/DDBJ databases">
        <title>Bacillus patelloidae sp. nov., isolated from the intestinal tract of a marine limpet.</title>
        <authorList>
            <person name="Liu R."/>
            <person name="Dong C."/>
            <person name="Shao Z."/>
        </authorList>
    </citation>
    <scope>NUCLEOTIDE SEQUENCE [LARGE SCALE GENOMIC DNA]</scope>
    <source>
        <strain evidence="2 3">SA5d-4</strain>
    </source>
</reference>
<organism evidence="2 3">
    <name type="scientific">Lottiidibacillus patelloidae</name>
    <dbReference type="NCBI Taxonomy" id="2670334"/>
    <lineage>
        <taxon>Bacteria</taxon>
        <taxon>Bacillati</taxon>
        <taxon>Bacillota</taxon>
        <taxon>Bacilli</taxon>
        <taxon>Bacillales</taxon>
        <taxon>Bacillaceae</taxon>
        <taxon>Lottiidibacillus</taxon>
    </lineage>
</organism>
<protein>
    <recommendedName>
        <fullName evidence="1">AB hydrolase-1 domain-containing protein</fullName>
    </recommendedName>
</protein>
<evidence type="ECO:0000259" key="1">
    <source>
        <dbReference type="Pfam" id="PF00561"/>
    </source>
</evidence>
<sequence>MKNEYRITYMKDTITINTINVYYESYVEEGREKPTIILIHGFLSSIFSFRKLMPLLTEHFHVYAIDLPPFGKSEKSRSFFYSFSTYSKLVASFCAKKKLSKVNIVGHSLGGQIAMHVAKTYPDLVNKLVLLCSSGYITRPSRKMLAASYIPFFKWYMKRKLAESGIRGNLMNVVYDKKIVNEELELGYVEPFLDEAIFDALLVMYRKLENHLISNELNQITTETLLIWGKEDRVTPLSVGKRLHKDLPNSKLIVYEKAGHLIPEEIPEKIVTDIKKMINLST</sequence>
<evidence type="ECO:0000313" key="3">
    <source>
        <dbReference type="Proteomes" id="UP000217083"/>
    </source>
</evidence>
<dbReference type="EMBL" id="NPIA01000008">
    <property type="protein sequence ID" value="OZM56204.1"/>
    <property type="molecule type" value="Genomic_DNA"/>
</dbReference>
<feature type="domain" description="AB hydrolase-1" evidence="1">
    <location>
        <begin position="34"/>
        <end position="138"/>
    </location>
</feature>
<proteinExistence type="predicted"/>
<reference evidence="3" key="1">
    <citation type="submission" date="2017-08" db="EMBL/GenBank/DDBJ databases">
        <authorList>
            <person name="Huang Z."/>
        </authorList>
    </citation>
    <scope>NUCLEOTIDE SEQUENCE [LARGE SCALE GENOMIC DNA]</scope>
    <source>
        <strain evidence="3">SA5d-4</strain>
    </source>
</reference>
<evidence type="ECO:0000313" key="2">
    <source>
        <dbReference type="EMBL" id="OZM56204.1"/>
    </source>
</evidence>
<feature type="domain" description="AB hydrolase-1" evidence="1">
    <location>
        <begin position="210"/>
        <end position="264"/>
    </location>
</feature>
<dbReference type="PRINTS" id="PR00412">
    <property type="entry name" value="EPOXHYDRLASE"/>
</dbReference>
<dbReference type="InterPro" id="IPR000639">
    <property type="entry name" value="Epox_hydrolase-like"/>
</dbReference>
<keyword evidence="3" id="KW-1185">Reference proteome</keyword>
<dbReference type="PANTHER" id="PTHR46438:SF11">
    <property type="entry name" value="LIPASE-RELATED"/>
    <property type="match status" value="1"/>
</dbReference>
<dbReference type="Proteomes" id="UP000217083">
    <property type="component" value="Unassembled WGS sequence"/>
</dbReference>
<dbReference type="GO" id="GO:0003824">
    <property type="term" value="F:catalytic activity"/>
    <property type="evidence" value="ECO:0007669"/>
    <property type="project" value="InterPro"/>
</dbReference>
<gene>
    <name evidence="2" type="ORF">CIB95_13905</name>
</gene>
<dbReference type="Gene3D" id="3.40.50.1820">
    <property type="entry name" value="alpha/beta hydrolase"/>
    <property type="match status" value="1"/>
</dbReference>
<accession>A0A263BR92</accession>
<dbReference type="AlphaFoldDB" id="A0A263BR92"/>
<name>A0A263BR92_9BACI</name>
<dbReference type="InterPro" id="IPR000073">
    <property type="entry name" value="AB_hydrolase_1"/>
</dbReference>
<dbReference type="InterPro" id="IPR029058">
    <property type="entry name" value="AB_hydrolase_fold"/>
</dbReference>